<dbReference type="EMBL" id="CAJVQB010135987">
    <property type="protein sequence ID" value="CAG8854307.1"/>
    <property type="molecule type" value="Genomic_DNA"/>
</dbReference>
<sequence>SDPAIIAAIQTIYSQTHHLLCIYFIAENIKKAKSKLHGDMVKNFVNDFYRIRNSHNQYHHELWAKYSINKIFKAGVELTQR</sequence>
<proteinExistence type="predicted"/>
<keyword evidence="2" id="KW-1185">Reference proteome</keyword>
<feature type="non-terminal residue" evidence="1">
    <location>
        <position position="81"/>
    </location>
</feature>
<protein>
    <submittedName>
        <fullName evidence="1">35963_t:CDS:1</fullName>
    </submittedName>
</protein>
<accession>A0ABN7XH64</accession>
<reference evidence="1 2" key="1">
    <citation type="submission" date="2021-06" db="EMBL/GenBank/DDBJ databases">
        <authorList>
            <person name="Kallberg Y."/>
            <person name="Tangrot J."/>
            <person name="Rosling A."/>
        </authorList>
    </citation>
    <scope>NUCLEOTIDE SEQUENCE [LARGE SCALE GENOMIC DNA]</scope>
    <source>
        <strain evidence="1 2">120-4 pot B 10/14</strain>
    </source>
</reference>
<gene>
    <name evidence="1" type="ORF">GMARGA_LOCUS43128</name>
</gene>
<name>A0ABN7XH64_GIGMA</name>
<feature type="non-terminal residue" evidence="1">
    <location>
        <position position="1"/>
    </location>
</feature>
<evidence type="ECO:0000313" key="2">
    <source>
        <dbReference type="Proteomes" id="UP000789901"/>
    </source>
</evidence>
<organism evidence="1 2">
    <name type="scientific">Gigaspora margarita</name>
    <dbReference type="NCBI Taxonomy" id="4874"/>
    <lineage>
        <taxon>Eukaryota</taxon>
        <taxon>Fungi</taxon>
        <taxon>Fungi incertae sedis</taxon>
        <taxon>Mucoromycota</taxon>
        <taxon>Glomeromycotina</taxon>
        <taxon>Glomeromycetes</taxon>
        <taxon>Diversisporales</taxon>
        <taxon>Gigasporaceae</taxon>
        <taxon>Gigaspora</taxon>
    </lineage>
</organism>
<comment type="caution">
    <text evidence="1">The sequence shown here is derived from an EMBL/GenBank/DDBJ whole genome shotgun (WGS) entry which is preliminary data.</text>
</comment>
<evidence type="ECO:0000313" key="1">
    <source>
        <dbReference type="EMBL" id="CAG8854307.1"/>
    </source>
</evidence>
<dbReference type="Proteomes" id="UP000789901">
    <property type="component" value="Unassembled WGS sequence"/>
</dbReference>